<name>A0A517Y1E5_9BACT</name>
<organism evidence="1 2">
    <name type="scientific">Urbifossiella limnaea</name>
    <dbReference type="NCBI Taxonomy" id="2528023"/>
    <lineage>
        <taxon>Bacteria</taxon>
        <taxon>Pseudomonadati</taxon>
        <taxon>Planctomycetota</taxon>
        <taxon>Planctomycetia</taxon>
        <taxon>Gemmatales</taxon>
        <taxon>Gemmataceae</taxon>
        <taxon>Urbifossiella</taxon>
    </lineage>
</organism>
<reference evidence="1 2" key="1">
    <citation type="submission" date="2019-02" db="EMBL/GenBank/DDBJ databases">
        <title>Deep-cultivation of Planctomycetes and their phenomic and genomic characterization uncovers novel biology.</title>
        <authorList>
            <person name="Wiegand S."/>
            <person name="Jogler M."/>
            <person name="Boedeker C."/>
            <person name="Pinto D."/>
            <person name="Vollmers J."/>
            <person name="Rivas-Marin E."/>
            <person name="Kohn T."/>
            <person name="Peeters S.H."/>
            <person name="Heuer A."/>
            <person name="Rast P."/>
            <person name="Oberbeckmann S."/>
            <person name="Bunk B."/>
            <person name="Jeske O."/>
            <person name="Meyerdierks A."/>
            <person name="Storesund J.E."/>
            <person name="Kallscheuer N."/>
            <person name="Luecker S."/>
            <person name="Lage O.M."/>
            <person name="Pohl T."/>
            <person name="Merkel B.J."/>
            <person name="Hornburger P."/>
            <person name="Mueller R.-W."/>
            <person name="Bruemmer F."/>
            <person name="Labrenz M."/>
            <person name="Spormann A.M."/>
            <person name="Op den Camp H."/>
            <person name="Overmann J."/>
            <person name="Amann R."/>
            <person name="Jetten M.S.M."/>
            <person name="Mascher T."/>
            <person name="Medema M.H."/>
            <person name="Devos D.P."/>
            <person name="Kaster A.-K."/>
            <person name="Ovreas L."/>
            <person name="Rohde M."/>
            <person name="Galperin M.Y."/>
            <person name="Jogler C."/>
        </authorList>
    </citation>
    <scope>NUCLEOTIDE SEQUENCE [LARGE SCALE GENOMIC DNA]</scope>
    <source>
        <strain evidence="1 2">ETA_A1</strain>
    </source>
</reference>
<sequence length="63" mass="7019">MPPDPLLHLPDPDHIRAAIDAADERARLLRRLLRLALRLRLPLTTADRIPARRPTAAEGVARG</sequence>
<dbReference type="AlphaFoldDB" id="A0A517Y1E5"/>
<accession>A0A517Y1E5</accession>
<dbReference type="Proteomes" id="UP000319576">
    <property type="component" value="Chromosome"/>
</dbReference>
<dbReference type="EMBL" id="CP036273">
    <property type="protein sequence ID" value="QDU23570.1"/>
    <property type="molecule type" value="Genomic_DNA"/>
</dbReference>
<evidence type="ECO:0000313" key="2">
    <source>
        <dbReference type="Proteomes" id="UP000319576"/>
    </source>
</evidence>
<gene>
    <name evidence="1" type="ORF">ETAA1_55710</name>
</gene>
<evidence type="ECO:0000313" key="1">
    <source>
        <dbReference type="EMBL" id="QDU23570.1"/>
    </source>
</evidence>
<proteinExistence type="predicted"/>
<keyword evidence="2" id="KW-1185">Reference proteome</keyword>
<dbReference type="KEGG" id="uli:ETAA1_55710"/>
<protein>
    <submittedName>
        <fullName evidence="1">Uncharacterized protein</fullName>
    </submittedName>
</protein>
<dbReference type="RefSeq" id="WP_202920448.1">
    <property type="nucleotide sequence ID" value="NZ_CP036273.1"/>
</dbReference>